<proteinExistence type="predicted"/>
<sequence>MPSETENTKERTANLSIEAGNAAKTYFGFLHNEIQRLKDEEDRDRWILELVEQNESLEKEVRRLAEEIKKLREEKEEETEK</sequence>
<keyword evidence="1" id="KW-0175">Coiled coil</keyword>
<feature type="coiled-coil region" evidence="1">
    <location>
        <begin position="47"/>
        <end position="81"/>
    </location>
</feature>
<accession>A0A8H5NTY5</accession>
<dbReference type="Proteomes" id="UP000546213">
    <property type="component" value="Unassembled WGS sequence"/>
</dbReference>
<dbReference type="AlphaFoldDB" id="A0A8H5NTY5"/>
<name>A0A8H5NTY5_9HYPO</name>
<evidence type="ECO:0000256" key="1">
    <source>
        <dbReference type="SAM" id="Coils"/>
    </source>
</evidence>
<keyword evidence="3" id="KW-1185">Reference proteome</keyword>
<comment type="caution">
    <text evidence="2">The sequence shown here is derived from an EMBL/GenBank/DDBJ whole genome shotgun (WGS) entry which is preliminary data.</text>
</comment>
<dbReference type="EMBL" id="JAAOAS010000455">
    <property type="protein sequence ID" value="KAF5575800.1"/>
    <property type="molecule type" value="Genomic_DNA"/>
</dbReference>
<reference evidence="2 3" key="1">
    <citation type="submission" date="2020-05" db="EMBL/GenBank/DDBJ databases">
        <title>Identification and distribution of gene clusters putatively required for synthesis of sphingolipid metabolism inhibitors in phylogenetically diverse species of the filamentous fungus Fusarium.</title>
        <authorList>
            <person name="Kim H.-S."/>
            <person name="Busman M."/>
            <person name="Brown D.W."/>
            <person name="Divon H."/>
            <person name="Uhlig S."/>
            <person name="Proctor R.H."/>
        </authorList>
    </citation>
    <scope>NUCLEOTIDE SEQUENCE [LARGE SCALE GENOMIC DNA]</scope>
    <source>
        <strain evidence="2 3">NRRL 36939</strain>
    </source>
</reference>
<evidence type="ECO:0000313" key="2">
    <source>
        <dbReference type="EMBL" id="KAF5575800.1"/>
    </source>
</evidence>
<dbReference type="OrthoDB" id="5095773at2759"/>
<organism evidence="2 3">
    <name type="scientific">Fusarium pseudocircinatum</name>
    <dbReference type="NCBI Taxonomy" id="56676"/>
    <lineage>
        <taxon>Eukaryota</taxon>
        <taxon>Fungi</taxon>
        <taxon>Dikarya</taxon>
        <taxon>Ascomycota</taxon>
        <taxon>Pezizomycotina</taxon>
        <taxon>Sordariomycetes</taxon>
        <taxon>Hypocreomycetidae</taxon>
        <taxon>Hypocreales</taxon>
        <taxon>Nectriaceae</taxon>
        <taxon>Fusarium</taxon>
        <taxon>Fusarium fujikuroi species complex</taxon>
    </lineage>
</organism>
<evidence type="ECO:0000313" key="3">
    <source>
        <dbReference type="Proteomes" id="UP000546213"/>
    </source>
</evidence>
<protein>
    <submittedName>
        <fullName evidence="2">Uncharacterized protein</fullName>
    </submittedName>
</protein>
<gene>
    <name evidence="2" type="ORF">FPCIR_12939</name>
</gene>